<dbReference type="EMBL" id="AHNZ02000059">
    <property type="protein sequence ID" value="EMO07304.1"/>
    <property type="molecule type" value="Genomic_DNA"/>
</dbReference>
<comment type="caution">
    <text evidence="1">The sequence shown here is derived from an EMBL/GenBank/DDBJ whole genome shotgun (WGS) entry which is preliminary data.</text>
</comment>
<dbReference type="Proteomes" id="UP000012092">
    <property type="component" value="Unassembled WGS sequence"/>
</dbReference>
<reference evidence="1 2" key="1">
    <citation type="submission" date="2013-01" db="EMBL/GenBank/DDBJ databases">
        <authorList>
            <person name="Harkins D.M."/>
            <person name="Durkin A.S."/>
            <person name="Brinkac L.M."/>
            <person name="Haft D.H."/>
            <person name="Selengut J.D."/>
            <person name="Sanka R."/>
            <person name="DePew J."/>
            <person name="Purushe J."/>
            <person name="Picardeau M."/>
            <person name="Werts C."/>
            <person name="Goarant C."/>
            <person name="Vinetz J.M."/>
            <person name="Sutton G.G."/>
            <person name="Nierman W.C."/>
            <person name="Fouts D.E."/>
        </authorList>
    </citation>
    <scope>NUCLEOTIDE SEQUENCE [LARGE SCALE GENOMIC DNA]</scope>
    <source>
        <strain evidence="1 2">Verdun HP</strain>
    </source>
</reference>
<dbReference type="NCBIfam" id="NF047516">
    <property type="entry name" value="LA_3659_fam"/>
    <property type="match status" value="1"/>
</dbReference>
<proteinExistence type="predicted"/>
<sequence length="133" mass="15516">MDLRSEAEAILEVFSDKVNLRSDELLQSLASKIVELEELLEIKNDKIDRGLNSIAVNYKEGLEAHSNSLMRESVGRVEQLRSEITSLFETIRNKEEDWDLRSEKLQTIFLTVSDKLERLDLRIEEKQKLRIIN</sequence>
<organism evidence="1 2">
    <name type="scientific">Leptospira interrogans serovar Icterohaemorrhagiae str. Verdun HP</name>
    <dbReference type="NCBI Taxonomy" id="1049910"/>
    <lineage>
        <taxon>Bacteria</taxon>
        <taxon>Pseudomonadati</taxon>
        <taxon>Spirochaetota</taxon>
        <taxon>Spirochaetia</taxon>
        <taxon>Leptospirales</taxon>
        <taxon>Leptospiraceae</taxon>
        <taxon>Leptospira</taxon>
    </lineage>
</organism>
<accession>M6RRW8</accession>
<evidence type="ECO:0000313" key="2">
    <source>
        <dbReference type="Proteomes" id="UP000012092"/>
    </source>
</evidence>
<protein>
    <submittedName>
        <fullName evidence="1">Uncharacterized protein</fullName>
    </submittedName>
</protein>
<evidence type="ECO:0000313" key="1">
    <source>
        <dbReference type="EMBL" id="EMO07304.1"/>
    </source>
</evidence>
<name>M6RRW8_LEPIR</name>
<dbReference type="AlphaFoldDB" id="M6RRW8"/>
<gene>
    <name evidence="1" type="ORF">LEP1GSC116_1661</name>
</gene>